<accession>A0A642KIB7</accession>
<gene>
    <name evidence="1" type="ORF">F2Z29_23195</name>
</gene>
<dbReference type="Proteomes" id="UP000436803">
    <property type="component" value="Unassembled WGS sequence"/>
</dbReference>
<evidence type="ECO:0000313" key="1">
    <source>
        <dbReference type="EMBL" id="KAA5167210.1"/>
    </source>
</evidence>
<comment type="caution">
    <text evidence="1">The sequence shown here is derived from an EMBL/GenBank/DDBJ whole genome shotgun (WGS) entry which is preliminary data.</text>
</comment>
<proteinExistence type="predicted"/>
<protein>
    <submittedName>
        <fullName evidence="1">Uncharacterized protein</fullName>
    </submittedName>
</protein>
<reference evidence="1 2" key="1">
    <citation type="journal article" date="2019" name="Nat. Med.">
        <title>A library of human gut bacterial isolates paired with longitudinal multiomics data enables mechanistic microbiome research.</title>
        <authorList>
            <person name="Poyet M."/>
            <person name="Groussin M."/>
            <person name="Gibbons S.M."/>
            <person name="Avila-Pacheco J."/>
            <person name="Jiang X."/>
            <person name="Kearney S.M."/>
            <person name="Perrotta A.R."/>
            <person name="Berdy B."/>
            <person name="Zhao S."/>
            <person name="Lieberman T.D."/>
            <person name="Swanson P.K."/>
            <person name="Smith M."/>
            <person name="Roesemann S."/>
            <person name="Alexander J.E."/>
            <person name="Rich S.A."/>
            <person name="Livny J."/>
            <person name="Vlamakis H."/>
            <person name="Clish C."/>
            <person name="Bullock K."/>
            <person name="Deik A."/>
            <person name="Scott J."/>
            <person name="Pierce K.A."/>
            <person name="Xavier R.J."/>
            <person name="Alm E.J."/>
        </authorList>
    </citation>
    <scope>NUCLEOTIDE SEQUENCE [LARGE SCALE GENOMIC DNA]</scope>
    <source>
        <strain evidence="1 2">BIOML-A7</strain>
    </source>
</reference>
<sequence length="136" mass="16827">MINKIVNLFKQEPYPSSPEEWKNNENTVFREFYLKSSPDFDILYNLVRDHMSEQGNEGVTRHRLMCLLRSCSHRAFYLRAQERKYPHTWKIRWKWRCFRLFLHRHFKTHYFRKQVELCNIASEVIKGFENRLNVEE</sequence>
<evidence type="ECO:0000313" key="2">
    <source>
        <dbReference type="Proteomes" id="UP000436803"/>
    </source>
</evidence>
<name>A0A642KIB7_BACFG</name>
<organism evidence="1 2">
    <name type="scientific">Bacteroides fragilis</name>
    <dbReference type="NCBI Taxonomy" id="817"/>
    <lineage>
        <taxon>Bacteria</taxon>
        <taxon>Pseudomonadati</taxon>
        <taxon>Bacteroidota</taxon>
        <taxon>Bacteroidia</taxon>
        <taxon>Bacteroidales</taxon>
        <taxon>Bacteroidaceae</taxon>
        <taxon>Bacteroides</taxon>
    </lineage>
</organism>
<dbReference type="AlphaFoldDB" id="A0A642KIB7"/>
<dbReference type="EMBL" id="VWAW01000034">
    <property type="protein sequence ID" value="KAA5167210.1"/>
    <property type="molecule type" value="Genomic_DNA"/>
</dbReference>